<proteinExistence type="predicted"/>
<dbReference type="Proteomes" id="UP000018780">
    <property type="component" value="Chromosome"/>
</dbReference>
<dbReference type="AlphaFoldDB" id="V9VW38"/>
<dbReference type="HOGENOM" id="CLU_1650031_0_0_5"/>
<evidence type="ECO:0000313" key="2">
    <source>
        <dbReference type="Proteomes" id="UP000018780"/>
    </source>
</evidence>
<dbReference type="EMBL" id="CP006773">
    <property type="protein sequence ID" value="AHD02966.1"/>
    <property type="molecule type" value="Genomic_DNA"/>
</dbReference>
<gene>
    <name evidence="1" type="ORF">METH_06990</name>
</gene>
<dbReference type="KEGG" id="lmd:METH_06990"/>
<sequence length="160" mass="18671">MPCLPRPAARQQLEPRGVGREIVKRSPQPARQRIQHAPADLPLFLQRAVECAIGNTAFQRCLPVGQVHICQKRRDFTLNKRHMRKIFHILHNILHKMTGTAMQSLRDPLSTFFMHRLNASHQNSLRHKALSPFCYIFLLLVRFWCGRRDSNPHGHTARRF</sequence>
<reference evidence="1 2" key="1">
    <citation type="submission" date="2013-09" db="EMBL/GenBank/DDBJ databases">
        <authorList>
            <consortium name="DOE Joint Genome Institute"/>
            <person name="Klenk H.-P."/>
            <person name="Huntemann M."/>
            <person name="Han J."/>
            <person name="Chen A."/>
            <person name="Kyrpides N."/>
            <person name="Mavromatis K."/>
            <person name="Markowitz V."/>
            <person name="Palaniappan K."/>
            <person name="Ivanova N."/>
            <person name="Schaumberg A."/>
            <person name="Pati A."/>
            <person name="Liolios K."/>
            <person name="Nordberg H.P."/>
            <person name="Cantor M.N."/>
            <person name="Hua S.X."/>
            <person name="Woyke T."/>
        </authorList>
    </citation>
    <scope>NUCLEOTIDE SEQUENCE [LARGE SCALE GENOMIC DNA]</scope>
    <source>
        <strain evidence="1 2">DSM 14336</strain>
    </source>
</reference>
<evidence type="ECO:0000313" key="1">
    <source>
        <dbReference type="EMBL" id="AHD02966.1"/>
    </source>
</evidence>
<organism evidence="1 2">
    <name type="scientific">Leisingera methylohalidivorans DSM 14336</name>
    <dbReference type="NCBI Taxonomy" id="999552"/>
    <lineage>
        <taxon>Bacteria</taxon>
        <taxon>Pseudomonadati</taxon>
        <taxon>Pseudomonadota</taxon>
        <taxon>Alphaproteobacteria</taxon>
        <taxon>Rhodobacterales</taxon>
        <taxon>Roseobacteraceae</taxon>
        <taxon>Leisingera</taxon>
    </lineage>
</organism>
<name>V9VW38_9RHOB</name>
<keyword evidence="2" id="KW-1185">Reference proteome</keyword>
<protein>
    <submittedName>
        <fullName evidence="1">Uncharacterized protein</fullName>
    </submittedName>
</protein>
<accession>V9VW38</accession>
<dbReference type="STRING" id="999552.METH_06990"/>